<dbReference type="AlphaFoldDB" id="A0A1M5AAA3"/>
<feature type="transmembrane region" description="Helical" evidence="5">
    <location>
        <begin position="12"/>
        <end position="32"/>
    </location>
</feature>
<gene>
    <name evidence="7" type="ORF">SAMN02745206_01649</name>
</gene>
<reference evidence="8" key="1">
    <citation type="submission" date="2016-11" db="EMBL/GenBank/DDBJ databases">
        <authorList>
            <person name="Varghese N."/>
            <person name="Submissions S."/>
        </authorList>
    </citation>
    <scope>NUCLEOTIDE SEQUENCE [LARGE SCALE GENOMIC DNA]</scope>
    <source>
        <strain evidence="8">DSM 9756</strain>
    </source>
</reference>
<dbReference type="PROSITE" id="PS50111">
    <property type="entry name" value="CHEMOTAXIS_TRANSDUC_2"/>
    <property type="match status" value="1"/>
</dbReference>
<dbReference type="OrthoDB" id="9816383at2"/>
<dbReference type="Gene3D" id="1.10.287.950">
    <property type="entry name" value="Methyl-accepting chemotaxis protein"/>
    <property type="match status" value="1"/>
</dbReference>
<dbReference type="InterPro" id="IPR004089">
    <property type="entry name" value="MCPsignal_dom"/>
</dbReference>
<evidence type="ECO:0000313" key="7">
    <source>
        <dbReference type="EMBL" id="SHF27218.1"/>
    </source>
</evidence>
<feature type="compositionally biased region" description="Basic and acidic residues" evidence="4">
    <location>
        <begin position="519"/>
        <end position="531"/>
    </location>
</feature>
<evidence type="ECO:0000256" key="2">
    <source>
        <dbReference type="ARBA" id="ARBA00029447"/>
    </source>
</evidence>
<evidence type="ECO:0000256" key="1">
    <source>
        <dbReference type="ARBA" id="ARBA00022500"/>
    </source>
</evidence>
<feature type="compositionally biased region" description="Basic and acidic residues" evidence="4">
    <location>
        <begin position="470"/>
        <end position="481"/>
    </location>
</feature>
<feature type="region of interest" description="Disordered" evidence="4">
    <location>
        <begin position="246"/>
        <end position="275"/>
    </location>
</feature>
<organism evidence="7 8">
    <name type="scientific">Desulfacinum infernum DSM 9756</name>
    <dbReference type="NCBI Taxonomy" id="1121391"/>
    <lineage>
        <taxon>Bacteria</taxon>
        <taxon>Pseudomonadati</taxon>
        <taxon>Thermodesulfobacteriota</taxon>
        <taxon>Syntrophobacteria</taxon>
        <taxon>Syntrophobacterales</taxon>
        <taxon>Syntrophobacteraceae</taxon>
        <taxon>Desulfacinum</taxon>
    </lineage>
</organism>
<dbReference type="Proteomes" id="UP000184076">
    <property type="component" value="Unassembled WGS sequence"/>
</dbReference>
<dbReference type="EMBL" id="FQVB01000014">
    <property type="protein sequence ID" value="SHF27218.1"/>
    <property type="molecule type" value="Genomic_DNA"/>
</dbReference>
<feature type="region of interest" description="Disordered" evidence="4">
    <location>
        <begin position="470"/>
        <end position="531"/>
    </location>
</feature>
<keyword evidence="3" id="KW-0807">Transducer</keyword>
<dbReference type="GO" id="GO:0004888">
    <property type="term" value="F:transmembrane signaling receptor activity"/>
    <property type="evidence" value="ECO:0007669"/>
    <property type="project" value="InterPro"/>
</dbReference>
<dbReference type="PANTHER" id="PTHR43531">
    <property type="entry name" value="PROTEIN ICFG"/>
    <property type="match status" value="1"/>
</dbReference>
<keyword evidence="5" id="KW-0472">Membrane</keyword>
<dbReference type="GO" id="GO:0006935">
    <property type="term" value="P:chemotaxis"/>
    <property type="evidence" value="ECO:0007669"/>
    <property type="project" value="UniProtKB-KW"/>
</dbReference>
<sequence>MWKKFGVEARFIAVVVLLSLSLVGVVVGFLVVTASKSQNDLTATMVSALREEQKVEKELLEKSLVLKGESLAGLLAHTGSTLIVGYDFASLLGLAQSAAKDPDVAYVVFYDKEGKALTEEPASKEGLLPVTAPVAFEGEELGTVEVGLSRAFAETSSAQVEERIGKVVAQARAQRDASFDRILLQASATTFAGVIALCLVVYWAMVRLVSRPIKGLAARMSQGASSVLLASDQLAAAGQTLAEAASEQAAGVEETSSSLEEMNSMTRSNADNAAHAASIVRETRDKFEEASGAMEDLQGSMREISRASEETQKIIKTIDEIAFQTNLLSLNAAVEAARAGEAGAGFAVVADEVRNLAMRAAEAARNTSTIIEDIMKKVQVGSQLVDRTSTSFGDVKQRSGQLADLIGEIAEASREQASGIEQISRAISEMDHLVQRNAANAEETASAAETLREQSQKMDEVVHSLIALVEGERKRERRQEEAPPQAPVRKGAKPRASGKGNGRAAPRALEPPAGRRPARPPEESHEGFEDF</sequence>
<keyword evidence="5" id="KW-0812">Transmembrane</keyword>
<dbReference type="Pfam" id="PF00015">
    <property type="entry name" value="MCPsignal"/>
    <property type="match status" value="1"/>
</dbReference>
<feature type="transmembrane region" description="Helical" evidence="5">
    <location>
        <begin position="182"/>
        <end position="205"/>
    </location>
</feature>
<feature type="compositionally biased region" description="Low complexity" evidence="4">
    <location>
        <begin position="503"/>
        <end position="512"/>
    </location>
</feature>
<dbReference type="InterPro" id="IPR004090">
    <property type="entry name" value="Chemotax_Me-accpt_rcpt"/>
</dbReference>
<evidence type="ECO:0000259" key="6">
    <source>
        <dbReference type="PROSITE" id="PS50111"/>
    </source>
</evidence>
<feature type="compositionally biased region" description="Polar residues" evidence="4">
    <location>
        <begin position="254"/>
        <end position="271"/>
    </location>
</feature>
<evidence type="ECO:0000256" key="3">
    <source>
        <dbReference type="PROSITE-ProRule" id="PRU00284"/>
    </source>
</evidence>
<dbReference type="GO" id="GO:0016020">
    <property type="term" value="C:membrane"/>
    <property type="evidence" value="ECO:0007669"/>
    <property type="project" value="InterPro"/>
</dbReference>
<keyword evidence="8" id="KW-1185">Reference proteome</keyword>
<dbReference type="RefSeq" id="WP_073038520.1">
    <property type="nucleotide sequence ID" value="NZ_FQVB01000014.1"/>
</dbReference>
<dbReference type="SUPFAM" id="SSF58104">
    <property type="entry name" value="Methyl-accepting chemotaxis protein (MCP) signaling domain"/>
    <property type="match status" value="1"/>
</dbReference>
<comment type="similarity">
    <text evidence="2">Belongs to the methyl-accepting chemotaxis (MCP) protein family.</text>
</comment>
<proteinExistence type="inferred from homology"/>
<evidence type="ECO:0000256" key="5">
    <source>
        <dbReference type="SAM" id="Phobius"/>
    </source>
</evidence>
<evidence type="ECO:0000313" key="8">
    <source>
        <dbReference type="Proteomes" id="UP000184076"/>
    </source>
</evidence>
<protein>
    <submittedName>
        <fullName evidence="7">Methyl-accepting chemotaxis protein (MCP) signalling domain-containing protein</fullName>
    </submittedName>
</protein>
<keyword evidence="5" id="KW-1133">Transmembrane helix</keyword>
<keyword evidence="1" id="KW-0145">Chemotaxis</keyword>
<dbReference type="InterPro" id="IPR051310">
    <property type="entry name" value="MCP_chemotaxis"/>
</dbReference>
<dbReference type="GO" id="GO:0007165">
    <property type="term" value="P:signal transduction"/>
    <property type="evidence" value="ECO:0007669"/>
    <property type="project" value="UniProtKB-KW"/>
</dbReference>
<evidence type="ECO:0000256" key="4">
    <source>
        <dbReference type="SAM" id="MobiDB-lite"/>
    </source>
</evidence>
<accession>A0A1M5AAA3</accession>
<name>A0A1M5AAA3_9BACT</name>
<dbReference type="PANTHER" id="PTHR43531:SF11">
    <property type="entry name" value="METHYL-ACCEPTING CHEMOTAXIS PROTEIN 3"/>
    <property type="match status" value="1"/>
</dbReference>
<dbReference type="SMART" id="SM00283">
    <property type="entry name" value="MA"/>
    <property type="match status" value="1"/>
</dbReference>
<dbReference type="STRING" id="1121391.SAMN02745206_01649"/>
<dbReference type="PRINTS" id="PR00260">
    <property type="entry name" value="CHEMTRNSDUCR"/>
</dbReference>
<feature type="domain" description="Methyl-accepting transducer" evidence="6">
    <location>
        <begin position="223"/>
        <end position="452"/>
    </location>
</feature>